<comment type="function">
    <text evidence="7">Transcriptional regulator that specifically binds to GA-rich elements (GAGA-repeats) present in regulatory sequences of genes involved in developmental processes.</text>
</comment>
<sequence length="289" mass="32210">MDDSRHRENGRNKPPQGQWFMQHQPSMKQIMAIMAEKAAPIHERNFALSRKKAALAERDVTILQRDSAIVDRNNAMIERDKAIATLQYQENAMNGGNVSQCSFGCQISHGMKHIPHLQQHVHHSHMSEAPFDTGDTHVNDTIPLSPIAPEPAKSHGTKHAKKAKVVTSTRKTTKSSKKVKWESEDIDRTLFKKSQGESGSDMGFTSDELNMPLGGEKPGWKDQDLGLNQVAFDESTMLVPVCSCTGAFRSCYKWGNGGWQSSCCTTNLSMYPLSAVPNKRHARISGRKR</sequence>
<keyword evidence="5 7" id="KW-0804">Transcription</keyword>
<keyword evidence="6 7" id="KW-0539">Nucleus</keyword>
<keyword evidence="3 7" id="KW-0805">Transcription regulation</keyword>
<keyword evidence="10" id="KW-1185">Reference proteome</keyword>
<dbReference type="GO" id="GO:0009723">
    <property type="term" value="P:response to ethylene"/>
    <property type="evidence" value="ECO:0007669"/>
    <property type="project" value="TreeGrafter"/>
</dbReference>
<dbReference type="GO" id="GO:0003700">
    <property type="term" value="F:DNA-binding transcription factor activity"/>
    <property type="evidence" value="ECO:0007669"/>
    <property type="project" value="UniProtKB-UniRule"/>
</dbReference>
<dbReference type="PANTHER" id="PTHR31421:SF2">
    <property type="entry name" value="PROTEIN BASIC PENTACYSTEINE6"/>
    <property type="match status" value="1"/>
</dbReference>
<evidence type="ECO:0000256" key="3">
    <source>
        <dbReference type="ARBA" id="ARBA00023015"/>
    </source>
</evidence>
<evidence type="ECO:0000256" key="8">
    <source>
        <dbReference type="SAM" id="MobiDB-lite"/>
    </source>
</evidence>
<evidence type="ECO:0000256" key="4">
    <source>
        <dbReference type="ARBA" id="ARBA00023125"/>
    </source>
</evidence>
<evidence type="ECO:0000256" key="6">
    <source>
        <dbReference type="ARBA" id="ARBA00023242"/>
    </source>
</evidence>
<evidence type="ECO:0000256" key="2">
    <source>
        <dbReference type="ARBA" id="ARBA00007911"/>
    </source>
</evidence>
<dbReference type="PANTHER" id="PTHR31421">
    <property type="entry name" value="PROTEIN BASIC PENTACYSTEINE3"/>
    <property type="match status" value="1"/>
</dbReference>
<organism evidence="9 10">
    <name type="scientific">Fraxinus pennsylvanica</name>
    <dbReference type="NCBI Taxonomy" id="56036"/>
    <lineage>
        <taxon>Eukaryota</taxon>
        <taxon>Viridiplantae</taxon>
        <taxon>Streptophyta</taxon>
        <taxon>Embryophyta</taxon>
        <taxon>Tracheophyta</taxon>
        <taxon>Spermatophyta</taxon>
        <taxon>Magnoliopsida</taxon>
        <taxon>eudicotyledons</taxon>
        <taxon>Gunneridae</taxon>
        <taxon>Pentapetalae</taxon>
        <taxon>asterids</taxon>
        <taxon>lamiids</taxon>
        <taxon>Lamiales</taxon>
        <taxon>Oleaceae</taxon>
        <taxon>Oleeae</taxon>
        <taxon>Fraxinus</taxon>
    </lineage>
</organism>
<feature type="region of interest" description="Disordered" evidence="8">
    <location>
        <begin position="148"/>
        <end position="171"/>
    </location>
</feature>
<comment type="subcellular location">
    <subcellularLocation>
        <location evidence="1 7">Nucleus</location>
    </subcellularLocation>
</comment>
<dbReference type="SMART" id="SM01226">
    <property type="entry name" value="GAGA_bind"/>
    <property type="match status" value="1"/>
</dbReference>
<dbReference type="AlphaFoldDB" id="A0AAD1ZYF2"/>
<dbReference type="Proteomes" id="UP000834106">
    <property type="component" value="Chromosome 15"/>
</dbReference>
<reference evidence="9" key="1">
    <citation type="submission" date="2023-05" db="EMBL/GenBank/DDBJ databases">
        <authorList>
            <person name="Huff M."/>
        </authorList>
    </citation>
    <scope>NUCLEOTIDE SEQUENCE</scope>
</reference>
<dbReference type="GO" id="GO:0043565">
    <property type="term" value="F:sequence-specific DNA binding"/>
    <property type="evidence" value="ECO:0007669"/>
    <property type="project" value="TreeGrafter"/>
</dbReference>
<evidence type="ECO:0000256" key="1">
    <source>
        <dbReference type="ARBA" id="ARBA00004123"/>
    </source>
</evidence>
<feature type="compositionally biased region" description="Basic residues" evidence="8">
    <location>
        <begin position="155"/>
        <end position="164"/>
    </location>
</feature>
<name>A0AAD1ZYF2_9LAMI</name>
<dbReference type="InterPro" id="IPR010409">
    <property type="entry name" value="GAGA-bd_tscrpt_act"/>
</dbReference>
<comment type="similarity">
    <text evidence="2 7">Belongs to the BBR/BPC family.</text>
</comment>
<evidence type="ECO:0000256" key="5">
    <source>
        <dbReference type="ARBA" id="ARBA00023163"/>
    </source>
</evidence>
<evidence type="ECO:0000313" key="9">
    <source>
        <dbReference type="EMBL" id="CAI9777873.1"/>
    </source>
</evidence>
<proteinExistence type="inferred from homology"/>
<dbReference type="EMBL" id="OU503050">
    <property type="protein sequence ID" value="CAI9777873.1"/>
    <property type="molecule type" value="Genomic_DNA"/>
</dbReference>
<keyword evidence="4 7" id="KW-0238">DNA-binding</keyword>
<accession>A0AAD1ZYF2</accession>
<evidence type="ECO:0000313" key="10">
    <source>
        <dbReference type="Proteomes" id="UP000834106"/>
    </source>
</evidence>
<dbReference type="GO" id="GO:0005634">
    <property type="term" value="C:nucleus"/>
    <property type="evidence" value="ECO:0007669"/>
    <property type="project" value="UniProtKB-SubCell"/>
</dbReference>
<protein>
    <recommendedName>
        <fullName evidence="7">GAGA-binding transcriptional activator</fullName>
    </recommendedName>
</protein>
<dbReference type="Pfam" id="PF06217">
    <property type="entry name" value="GAGA_bind"/>
    <property type="match status" value="1"/>
</dbReference>
<gene>
    <name evidence="9" type="ORF">FPE_LOCUS25303</name>
</gene>
<evidence type="ECO:0000256" key="7">
    <source>
        <dbReference type="RuleBase" id="RU367160"/>
    </source>
</evidence>